<dbReference type="CDD" id="cd03692">
    <property type="entry name" value="mtIF2_IVc"/>
    <property type="match status" value="1"/>
</dbReference>
<dbReference type="InterPro" id="IPR044145">
    <property type="entry name" value="IF2_II"/>
</dbReference>
<feature type="binding site" evidence="7">
    <location>
        <begin position="214"/>
        <end position="221"/>
    </location>
    <ligand>
        <name>GTP</name>
        <dbReference type="ChEBI" id="CHEBI:37565"/>
    </ligand>
</feature>
<gene>
    <name evidence="7 11" type="primary">infB</name>
    <name evidence="11" type="ORF">P9H32_07505</name>
</gene>
<dbReference type="Proteomes" id="UP001290861">
    <property type="component" value="Unassembled WGS sequence"/>
</dbReference>
<dbReference type="NCBIfam" id="TIGR00487">
    <property type="entry name" value="IF-2"/>
    <property type="match status" value="1"/>
</dbReference>
<feature type="domain" description="Tr-type G" evidence="10">
    <location>
        <begin position="205"/>
        <end position="374"/>
    </location>
</feature>
<dbReference type="InterPro" id="IPR027417">
    <property type="entry name" value="P-loop_NTPase"/>
</dbReference>
<evidence type="ECO:0000313" key="12">
    <source>
        <dbReference type="Proteomes" id="UP001290861"/>
    </source>
</evidence>
<keyword evidence="5 7" id="KW-0648">Protein biosynthesis</keyword>
<dbReference type="CDD" id="cd03702">
    <property type="entry name" value="IF2_mtIF2_II"/>
    <property type="match status" value="1"/>
</dbReference>
<dbReference type="InterPro" id="IPR006847">
    <property type="entry name" value="IF2_N"/>
</dbReference>
<comment type="caution">
    <text evidence="11">The sequence shown here is derived from an EMBL/GenBank/DDBJ whole genome shotgun (WGS) entry which is preliminary data.</text>
</comment>
<feature type="region of interest" description="G-domain" evidence="7">
    <location>
        <begin position="208"/>
        <end position="356"/>
    </location>
</feature>
<organism evidence="11 12">
    <name type="scientific">Pontiella agarivorans</name>
    <dbReference type="NCBI Taxonomy" id="3038953"/>
    <lineage>
        <taxon>Bacteria</taxon>
        <taxon>Pseudomonadati</taxon>
        <taxon>Kiritimatiellota</taxon>
        <taxon>Kiritimatiellia</taxon>
        <taxon>Kiritimatiellales</taxon>
        <taxon>Pontiellaceae</taxon>
        <taxon>Pontiella</taxon>
    </lineage>
</organism>
<dbReference type="Gene3D" id="3.40.50.10050">
    <property type="entry name" value="Translation initiation factor IF- 2, domain 3"/>
    <property type="match status" value="1"/>
</dbReference>
<dbReference type="PANTHER" id="PTHR43381:SF5">
    <property type="entry name" value="TR-TYPE G DOMAIN-CONTAINING PROTEIN"/>
    <property type="match status" value="1"/>
</dbReference>
<reference evidence="11 12" key="1">
    <citation type="journal article" date="2024" name="Appl. Environ. Microbiol.">
        <title>Pontiella agarivorans sp. nov., a novel marine anaerobic bacterium capable of degrading macroalgal polysaccharides and fixing nitrogen.</title>
        <authorList>
            <person name="Liu N."/>
            <person name="Kivenson V."/>
            <person name="Peng X."/>
            <person name="Cui Z."/>
            <person name="Lankiewicz T.S."/>
            <person name="Gosselin K.M."/>
            <person name="English C.J."/>
            <person name="Blair E.M."/>
            <person name="O'Malley M.A."/>
            <person name="Valentine D.L."/>
        </authorList>
    </citation>
    <scope>NUCLEOTIDE SEQUENCE [LARGE SCALE GENOMIC DNA]</scope>
    <source>
        <strain evidence="11 12">NLcol2</strain>
    </source>
</reference>
<dbReference type="PROSITE" id="PS51722">
    <property type="entry name" value="G_TR_2"/>
    <property type="match status" value="1"/>
</dbReference>
<dbReference type="InterPro" id="IPR009000">
    <property type="entry name" value="Transl_B-barrel_sf"/>
</dbReference>
<dbReference type="NCBIfam" id="TIGR00231">
    <property type="entry name" value="small_GTP"/>
    <property type="match status" value="1"/>
</dbReference>
<name>A0ABU5MWM5_9BACT</name>
<dbReference type="PANTHER" id="PTHR43381">
    <property type="entry name" value="TRANSLATION INITIATION FACTOR IF-2-RELATED"/>
    <property type="match status" value="1"/>
</dbReference>
<dbReference type="RefSeq" id="WP_322608270.1">
    <property type="nucleotide sequence ID" value="NZ_JARVCO010000010.1"/>
</dbReference>
<evidence type="ECO:0000259" key="10">
    <source>
        <dbReference type="PROSITE" id="PS51722"/>
    </source>
</evidence>
<feature type="binding site" evidence="7">
    <location>
        <begin position="260"/>
        <end position="264"/>
    </location>
    <ligand>
        <name>GTP</name>
        <dbReference type="ChEBI" id="CHEBI:37565"/>
    </ligand>
</feature>
<comment type="function">
    <text evidence="7 8">One of the essential components for the initiation of protein synthesis. Protects formylmethionyl-tRNA from spontaneous hydrolysis and promotes its binding to the 30S ribosomal subunits. Also involved in the hydrolysis of GTP during the formation of the 70S ribosomal complex.</text>
</comment>
<dbReference type="CDD" id="cd01887">
    <property type="entry name" value="IF2_eIF5B"/>
    <property type="match status" value="1"/>
</dbReference>
<dbReference type="Pfam" id="PF00009">
    <property type="entry name" value="GTP_EFTU"/>
    <property type="match status" value="1"/>
</dbReference>
<dbReference type="Pfam" id="PF04760">
    <property type="entry name" value="IF2_N"/>
    <property type="match status" value="1"/>
</dbReference>
<dbReference type="Gene3D" id="3.40.50.300">
    <property type="entry name" value="P-loop containing nucleotide triphosphate hydrolases"/>
    <property type="match status" value="1"/>
</dbReference>
<protein>
    <recommendedName>
        <fullName evidence="2 7">Translation initiation factor IF-2</fullName>
    </recommendedName>
</protein>
<evidence type="ECO:0000256" key="9">
    <source>
        <dbReference type="SAM" id="MobiDB-lite"/>
    </source>
</evidence>
<sequence>MMTVVQTAKDVGVSADELIEILGDIDIAVDGPDAELNDEQIAQVCDELGYASIDEAREDNSEAEAEPEQEAPAAEEIPAADEPAVQEAPAEKQAPAEEAAPAAAPSKEPGLIELKKPKVVVKEFAEMMDLKPNVVIAELMKMNVFASINAEIDLKVAKEIGAKHGFTVRKEEKKKAAPQQPKASAKKAAAKKKQELPDTPDALLPRPPVVTFMGHVDHGKTSLLDKVRDTRVTAGESGGITQHIGAYTVELNDHKITFLDTPGHAAFTAMRARGANLTDIVVLVVAADDGVMPQTLEALRHAKAAGVCMIIAMNKMDLRSANPDRVKQQLQEHEVMVEDWGGDIGCIPVSAHTGEGIDSLLERILLESEMLELKANPNKPANGFVVEAQMEQGMGPTASVLVKEGTLKVGDPIICGQYWGRIKALISDQGKKIRTAGPSTAVKILGLTNAPGAGDEFQTMGSDKEARAISEELQAEERQNQLGGAGAAAPKKMSLDDLFGTAGVGGEKKELKVIIKADVQGSVEAIAHSLSGIKSDKVEINIISNDVGNITVNDVMLASASDAIILGFHTGKENGANAAAKREGVEIRLYSIIYELIEDVESAMKGLLEPELREQVIGEAEIREVFELSKKSKIAGCMVMSGRVTAKASIRIKRGRDILFEGLIGSLKRFQNDASEVRQGQECGIRPDNFTNFESGDTIQAYIVEKITQEL</sequence>
<keyword evidence="4 7" id="KW-0547">Nucleotide-binding</keyword>
<evidence type="ECO:0000256" key="8">
    <source>
        <dbReference type="RuleBase" id="RU000644"/>
    </source>
</evidence>
<dbReference type="InterPro" id="IPR036925">
    <property type="entry name" value="TIF_IF2_dom3_sf"/>
</dbReference>
<dbReference type="EMBL" id="JARVCO010000010">
    <property type="protein sequence ID" value="MDZ8118471.1"/>
    <property type="molecule type" value="Genomic_DNA"/>
</dbReference>
<feature type="region of interest" description="Disordered" evidence="9">
    <location>
        <begin position="56"/>
        <end position="109"/>
    </location>
</feature>
<evidence type="ECO:0000256" key="3">
    <source>
        <dbReference type="ARBA" id="ARBA00022540"/>
    </source>
</evidence>
<dbReference type="InterPro" id="IPR053905">
    <property type="entry name" value="EF-G-like_DII"/>
</dbReference>
<dbReference type="SUPFAM" id="SSF50447">
    <property type="entry name" value="Translation proteins"/>
    <property type="match status" value="2"/>
</dbReference>
<comment type="similarity">
    <text evidence="1 7 8">Belongs to the TRAFAC class translation factor GTPase superfamily. Classic translation factor GTPase family. IF-2 subfamily.</text>
</comment>
<keyword evidence="12" id="KW-1185">Reference proteome</keyword>
<dbReference type="InterPro" id="IPR023115">
    <property type="entry name" value="TIF_IF2_dom3"/>
</dbReference>
<proteinExistence type="inferred from homology"/>
<dbReference type="Pfam" id="PF22042">
    <property type="entry name" value="EF-G_D2"/>
    <property type="match status" value="1"/>
</dbReference>
<keyword evidence="7" id="KW-0963">Cytoplasm</keyword>
<dbReference type="Pfam" id="PF11987">
    <property type="entry name" value="IF-2"/>
    <property type="match status" value="1"/>
</dbReference>
<evidence type="ECO:0000256" key="7">
    <source>
        <dbReference type="HAMAP-Rule" id="MF_00100"/>
    </source>
</evidence>
<evidence type="ECO:0000256" key="1">
    <source>
        <dbReference type="ARBA" id="ARBA00007733"/>
    </source>
</evidence>
<dbReference type="GO" id="GO:0003743">
    <property type="term" value="F:translation initiation factor activity"/>
    <property type="evidence" value="ECO:0007669"/>
    <property type="project" value="UniProtKB-KW"/>
</dbReference>
<evidence type="ECO:0000256" key="4">
    <source>
        <dbReference type="ARBA" id="ARBA00022741"/>
    </source>
</evidence>
<evidence type="ECO:0000313" key="11">
    <source>
        <dbReference type="EMBL" id="MDZ8118471.1"/>
    </source>
</evidence>
<dbReference type="InterPro" id="IPR000178">
    <property type="entry name" value="TF_IF2_bacterial-like"/>
</dbReference>
<evidence type="ECO:0000256" key="2">
    <source>
        <dbReference type="ARBA" id="ARBA00020675"/>
    </source>
</evidence>
<dbReference type="SUPFAM" id="SSF52540">
    <property type="entry name" value="P-loop containing nucleoside triphosphate hydrolases"/>
    <property type="match status" value="1"/>
</dbReference>
<dbReference type="InterPro" id="IPR015760">
    <property type="entry name" value="TIF_IF2"/>
</dbReference>
<feature type="compositionally biased region" description="Low complexity" evidence="9">
    <location>
        <begin position="70"/>
        <end position="109"/>
    </location>
</feature>
<keyword evidence="6 7" id="KW-0342">GTP-binding</keyword>
<accession>A0ABU5MWM5</accession>
<dbReference type="InterPro" id="IPR005225">
    <property type="entry name" value="Small_GTP-bd"/>
</dbReference>
<feature type="binding site" evidence="7">
    <location>
        <begin position="314"/>
        <end position="317"/>
    </location>
    <ligand>
        <name>GTP</name>
        <dbReference type="ChEBI" id="CHEBI:37565"/>
    </ligand>
</feature>
<evidence type="ECO:0000256" key="6">
    <source>
        <dbReference type="ARBA" id="ARBA00023134"/>
    </source>
</evidence>
<comment type="subcellular location">
    <subcellularLocation>
        <location evidence="7">Cytoplasm</location>
    </subcellularLocation>
</comment>
<dbReference type="SUPFAM" id="SSF52156">
    <property type="entry name" value="Initiation factor IF2/eIF5b, domain 3"/>
    <property type="match status" value="1"/>
</dbReference>
<dbReference type="Gene3D" id="2.40.30.10">
    <property type="entry name" value="Translation factors"/>
    <property type="match status" value="2"/>
</dbReference>
<dbReference type="InterPro" id="IPR000795">
    <property type="entry name" value="T_Tr_GTP-bd_dom"/>
</dbReference>
<dbReference type="HAMAP" id="MF_00100_B">
    <property type="entry name" value="IF_2_B"/>
    <property type="match status" value="1"/>
</dbReference>
<keyword evidence="3 7" id="KW-0396">Initiation factor</keyword>
<evidence type="ECO:0000256" key="5">
    <source>
        <dbReference type="ARBA" id="ARBA00022917"/>
    </source>
</evidence>
<feature type="region of interest" description="Disordered" evidence="9">
    <location>
        <begin position="169"/>
        <end position="204"/>
    </location>
</feature>